<evidence type="ECO:0000313" key="3">
    <source>
        <dbReference type="EMBL" id="EGB03996.1"/>
    </source>
</evidence>
<dbReference type="SUPFAM" id="SSF56112">
    <property type="entry name" value="Protein kinase-like (PK-like)"/>
    <property type="match status" value="1"/>
</dbReference>
<keyword evidence="4" id="KW-1185">Reference proteome</keyword>
<dbReference type="OrthoDB" id="201153at2759"/>
<evidence type="ECO:0000259" key="2">
    <source>
        <dbReference type="Pfam" id="PF03109"/>
    </source>
</evidence>
<protein>
    <recommendedName>
        <fullName evidence="2">ABC1 atypical kinase-like domain-containing protein</fullName>
    </recommendedName>
</protein>
<dbReference type="EMBL" id="GL833157">
    <property type="protein sequence ID" value="EGB03996.1"/>
    <property type="molecule type" value="Genomic_DNA"/>
</dbReference>
<dbReference type="InParanoid" id="F0YLL0"/>
<name>F0YLL0_AURAN</name>
<dbReference type="PANTHER" id="PTHR43173">
    <property type="entry name" value="ABC1 FAMILY PROTEIN"/>
    <property type="match status" value="1"/>
</dbReference>
<dbReference type="KEGG" id="aaf:AURANDRAFT_67559"/>
<reference evidence="3 4" key="1">
    <citation type="journal article" date="2011" name="Proc. Natl. Acad. Sci. U.S.A.">
        <title>Niche of harmful alga Aureococcus anophagefferens revealed through ecogenomics.</title>
        <authorList>
            <person name="Gobler C.J."/>
            <person name="Berry D.L."/>
            <person name="Dyhrman S.T."/>
            <person name="Wilhelm S.W."/>
            <person name="Salamov A."/>
            <person name="Lobanov A.V."/>
            <person name="Zhang Y."/>
            <person name="Collier J.L."/>
            <person name="Wurch L.L."/>
            <person name="Kustka A.B."/>
            <person name="Dill B.D."/>
            <person name="Shah M."/>
            <person name="VerBerkmoes N.C."/>
            <person name="Kuo A."/>
            <person name="Terry A."/>
            <person name="Pangilinan J."/>
            <person name="Lindquist E.A."/>
            <person name="Lucas S."/>
            <person name="Paulsen I.T."/>
            <person name="Hattenrath-Lehmann T.K."/>
            <person name="Talmage S.C."/>
            <person name="Walker E.A."/>
            <person name="Koch F."/>
            <person name="Burson A.M."/>
            <person name="Marcoval M.A."/>
            <person name="Tang Y.Z."/>
            <person name="Lecleir G.R."/>
            <person name="Coyne K.J."/>
            <person name="Berg G.M."/>
            <person name="Bertrand E.M."/>
            <person name="Saito M.A."/>
            <person name="Gladyshev V.N."/>
            <person name="Grigoriev I.V."/>
        </authorList>
    </citation>
    <scope>NUCLEOTIDE SEQUENCE [LARGE SCALE GENOMIC DNA]</scope>
    <source>
        <strain evidence="4">CCMP 1984</strain>
    </source>
</reference>
<dbReference type="GeneID" id="20226305"/>
<proteinExistence type="predicted"/>
<dbReference type="eggNOG" id="KOG1235">
    <property type="taxonomic scope" value="Eukaryota"/>
</dbReference>
<dbReference type="InterPro" id="IPR032675">
    <property type="entry name" value="LRR_dom_sf"/>
</dbReference>
<evidence type="ECO:0000313" key="4">
    <source>
        <dbReference type="Proteomes" id="UP000002729"/>
    </source>
</evidence>
<accession>F0YLL0</accession>
<keyword evidence="1" id="KW-1133">Transmembrane helix</keyword>
<dbReference type="PANTHER" id="PTHR43173:SF28">
    <property type="entry name" value="AARF DOMAIN CONTAINING KINASE 5"/>
    <property type="match status" value="1"/>
</dbReference>
<dbReference type="RefSeq" id="XP_009041274.1">
    <property type="nucleotide sequence ID" value="XM_009043026.1"/>
</dbReference>
<feature type="domain" description="ABC1 atypical kinase-like" evidence="2">
    <location>
        <begin position="991"/>
        <end position="1095"/>
    </location>
</feature>
<sequence>MERILVLGAYRLFSIKRRMTGLACIRQGHAQDLERVAYVEREGGRAVLQIEFRRGYEDRGGFLMTVPWETPTTSTLARSLWELWLRSGGALERRRPSLEGHLLERLAASASLDAGDAPALHVALYSRLRHYVKRAPKPRTVSALTSAAVSGILDLAMCADEDAGPASRAVSKLELYALGGVLRASTAIAAVALCVALDGHRPEADALQLLLGACAASPAVADLKLVDCGAAGAVLAQAPPFSERLEVLDLSGNGVGAAGAAALAGLARGCGLLRALRLRRCDVGGGAAGFAALVRALLAAAEARRSASLAAALRGATSPAGPALRVLDLGENPLRDAGAAIVATFVGAASCRLRVLSVARCGAPLSELLRALREAARRDARLPAPLRGVAASLVRLDVSGNLLHPLARLGANEDARRLASVAEELPKLRELACGDLRYATTLSPAARGEDVAAVLDGALRRARRGLERLRVFDCSKSALSELKCPGGAWPEALLLDDGSAKSHRPVWALLDALGNAHSPPTSVSLARHGGLAALAKGATEPAEQQARLVAAASSCFANLDALHLQGARLQRDLGPLVAALAGAAPKLRVLNVAECGGGDDLCGNQPLVWGVPTKLQNSLSRSNRSDAGLEALGLLLSRSAALEQLACDGQRLGPQKVTLAGLRALRDGVLGAAEGPLLQLASPLADAARAARDRKDDAREIVACVRAMREAMRAQICDRAAPNSVPYDVLCVSMARAPREGVARADVAALAASARAQCGREGHTHRRDAKLRRRSSGSAEAGALVASVKNLATGGVRSLRTAKTAATMGLAHRQFQKELAKLLADDAGAGRRGKRSVVFHSFRLMFGRATIPRSADVFFRKRARADHPPSKRRRITTGDGAVERACDAYMARAAATFRDHVLREGGFQVKIGQMVAMQKALLPLAVTETLAPCCDAARAAPFSSLEKAVAERLGVHRLDEIFARVDHRPIGAASVAQVRALEPDHGLESFVDFRIEGHNRERLAAILERSGRSARSAVARVRLPRVHWALTREGVMVQDFVARAAALGDRAAVEALGVPFTVAVSELSQIFAECVFVHGYTHNDLHGGNVLVTAPERGSGASPGVRAWLRRGFLAFVYGSLVVVAAAASAAVAAVAAACWAAPHPLLRTVALSVAGGAVLSRFDRHRAAAVAAAVASLGIGEHRSLVAFFDGTLYPPEKFDVVLIDHGFHTDVPDAFRLTFCKTWAAVGLRDALCGNQPVEHPVQQKLQTSLARSNRSRFG</sequence>
<gene>
    <name evidence="3" type="ORF">AURANDRAFT_67559</name>
</gene>
<feature type="transmembrane region" description="Helical" evidence="1">
    <location>
        <begin position="1113"/>
        <end position="1142"/>
    </location>
</feature>
<dbReference type="Pfam" id="PF03109">
    <property type="entry name" value="ABC1"/>
    <property type="match status" value="1"/>
</dbReference>
<dbReference type="InterPro" id="IPR011009">
    <property type="entry name" value="Kinase-like_dom_sf"/>
</dbReference>
<dbReference type="Proteomes" id="UP000002729">
    <property type="component" value="Unassembled WGS sequence"/>
</dbReference>
<dbReference type="InterPro" id="IPR001611">
    <property type="entry name" value="Leu-rich_rpt"/>
</dbReference>
<dbReference type="InterPro" id="IPR051130">
    <property type="entry name" value="Mito_struct-func_regulator"/>
</dbReference>
<dbReference type="AlphaFoldDB" id="F0YLL0"/>
<dbReference type="Pfam" id="PF13516">
    <property type="entry name" value="LRR_6"/>
    <property type="match status" value="1"/>
</dbReference>
<keyword evidence="1" id="KW-0472">Membrane</keyword>
<organism evidence="4">
    <name type="scientific">Aureococcus anophagefferens</name>
    <name type="common">Harmful bloom alga</name>
    <dbReference type="NCBI Taxonomy" id="44056"/>
    <lineage>
        <taxon>Eukaryota</taxon>
        <taxon>Sar</taxon>
        <taxon>Stramenopiles</taxon>
        <taxon>Ochrophyta</taxon>
        <taxon>Pelagophyceae</taxon>
        <taxon>Pelagomonadales</taxon>
        <taxon>Pelagomonadaceae</taxon>
        <taxon>Aureococcus</taxon>
    </lineage>
</organism>
<dbReference type="SUPFAM" id="SSF52047">
    <property type="entry name" value="RNI-like"/>
    <property type="match status" value="1"/>
</dbReference>
<keyword evidence="1" id="KW-0812">Transmembrane</keyword>
<dbReference type="SMART" id="SM00368">
    <property type="entry name" value="LRR_RI"/>
    <property type="match status" value="4"/>
</dbReference>
<dbReference type="InterPro" id="IPR004147">
    <property type="entry name" value="ABC1_dom"/>
</dbReference>
<evidence type="ECO:0000256" key="1">
    <source>
        <dbReference type="SAM" id="Phobius"/>
    </source>
</evidence>
<dbReference type="Gene3D" id="3.80.10.10">
    <property type="entry name" value="Ribonuclease Inhibitor"/>
    <property type="match status" value="1"/>
</dbReference>